<dbReference type="HOGENOM" id="CLU_160685_0_0_6"/>
<sequence>MRSEIQKELAEAFDSDLADAVKTFTGSYVIEGDDWDPVTETGNDITVEYTGRGILDNYNLNCIDGVNILNSDTLLIALANEVTDKPDIDHKITIDGVSYKVISVQVDPVGAHYDIQLRRS</sequence>
<protein>
    <recommendedName>
        <fullName evidence="3">Glutamate 5-kinase</fullName>
    </recommendedName>
</protein>
<dbReference type="PATRIC" id="fig|1157951.4.peg.3404"/>
<evidence type="ECO:0000313" key="1">
    <source>
        <dbReference type="EMBL" id="AFH95203.1"/>
    </source>
</evidence>
<dbReference type="GeneID" id="93520389"/>
<organism evidence="1 2">
    <name type="scientific">Providencia stuartii (strain MRSN 2154)</name>
    <dbReference type="NCBI Taxonomy" id="1157951"/>
    <lineage>
        <taxon>Bacteria</taxon>
        <taxon>Pseudomonadati</taxon>
        <taxon>Pseudomonadota</taxon>
        <taxon>Gammaproteobacteria</taxon>
        <taxon>Enterobacterales</taxon>
        <taxon>Morganellaceae</taxon>
        <taxon>Providencia</taxon>
    </lineage>
</organism>
<reference evidence="1 2" key="1">
    <citation type="journal article" date="2012" name="J. Bacteriol.">
        <title>Complete Genome Sequence of Providencia stuartii Clinical Isolate MRSN 2154.</title>
        <authorList>
            <person name="Clifford R.J."/>
            <person name="Hang J."/>
            <person name="Riley M.C."/>
            <person name="Onmus-Leone F."/>
            <person name="Kuschner R.A."/>
            <person name="Lesho E.P."/>
            <person name="Waterman P.E."/>
        </authorList>
    </citation>
    <scope>NUCLEOTIDE SEQUENCE [LARGE SCALE GENOMIC DNA]</scope>
    <source>
        <strain evidence="1 2">MRSN 2154</strain>
    </source>
</reference>
<gene>
    <name evidence="1" type="ordered locus">S70_16955</name>
</gene>
<reference evidence="2" key="2">
    <citation type="submission" date="2012-04" db="EMBL/GenBank/DDBJ databases">
        <title>Complete genome sequence of Providencia stuartii clinical isolate MRSN 2154.</title>
        <authorList>
            <person name="Clifford R.J."/>
            <person name="Hang J."/>
            <person name="Riley M.C."/>
            <person name="Onmus-Leone F."/>
            <person name="Kuschner R.A."/>
            <person name="Lesho E.P."/>
            <person name="Waterman P.E."/>
        </authorList>
    </citation>
    <scope>NUCLEOTIDE SEQUENCE [LARGE SCALE GENOMIC DNA]</scope>
    <source>
        <strain evidence="2">MRSN 2154</strain>
    </source>
</reference>
<dbReference type="RefSeq" id="WP_004916412.1">
    <property type="nucleotide sequence ID" value="NC_017731.1"/>
</dbReference>
<accession>A0A140NQQ3</accession>
<evidence type="ECO:0008006" key="3">
    <source>
        <dbReference type="Google" id="ProtNLM"/>
    </source>
</evidence>
<dbReference type="KEGG" id="psi:S70_16955"/>
<dbReference type="AlphaFoldDB" id="A0A140NQQ3"/>
<name>A0A140NQQ3_PROSM</name>
<proteinExistence type="predicted"/>
<evidence type="ECO:0000313" key="2">
    <source>
        <dbReference type="Proteomes" id="UP000005012"/>
    </source>
</evidence>
<dbReference type="EMBL" id="CP003488">
    <property type="protein sequence ID" value="AFH95203.1"/>
    <property type="molecule type" value="Genomic_DNA"/>
</dbReference>
<dbReference type="Proteomes" id="UP000005012">
    <property type="component" value="Chromosome"/>
</dbReference>
<dbReference type="OrthoDB" id="6571023at2"/>